<sequence>MKLAGGSEANVVCAEAPAVSEVRETSAAATEMNRCEDIMILLKARGRAIGFERSMLHRAGRSPASQNSDGMVPPQDVKFR</sequence>
<dbReference type="KEGG" id="aol:S58_62540"/>
<organism evidence="2 3">
    <name type="scientific">Bradyrhizobium oligotrophicum S58</name>
    <dbReference type="NCBI Taxonomy" id="1245469"/>
    <lineage>
        <taxon>Bacteria</taxon>
        <taxon>Pseudomonadati</taxon>
        <taxon>Pseudomonadota</taxon>
        <taxon>Alphaproteobacteria</taxon>
        <taxon>Hyphomicrobiales</taxon>
        <taxon>Nitrobacteraceae</taxon>
        <taxon>Bradyrhizobium</taxon>
    </lineage>
</organism>
<name>M4ZEJ1_9BRAD</name>
<gene>
    <name evidence="2" type="ORF">S58_62540</name>
</gene>
<reference evidence="2 3" key="1">
    <citation type="journal article" date="2013" name="Appl. Environ. Microbiol.">
        <title>Genome analysis suggests that the soil oligotrophic bacterium Agromonas oligotrophica (Bradyrhizobium oligotrophicum) is a nitrogen-fixing symbiont of Aeschynomene indica.</title>
        <authorList>
            <person name="Okubo T."/>
            <person name="Fukushima S."/>
            <person name="Itakura M."/>
            <person name="Oshima K."/>
            <person name="Longtonglang A."/>
            <person name="Teaumroong N."/>
            <person name="Mitsui H."/>
            <person name="Hattori M."/>
            <person name="Hattori R."/>
            <person name="Hattori T."/>
            <person name="Minamisawa K."/>
        </authorList>
    </citation>
    <scope>NUCLEOTIDE SEQUENCE [LARGE SCALE GENOMIC DNA]</scope>
    <source>
        <strain evidence="2 3">S58</strain>
    </source>
</reference>
<evidence type="ECO:0000256" key="1">
    <source>
        <dbReference type="SAM" id="MobiDB-lite"/>
    </source>
</evidence>
<evidence type="ECO:0000313" key="3">
    <source>
        <dbReference type="Proteomes" id="UP000011841"/>
    </source>
</evidence>
<dbReference type="AlphaFoldDB" id="M4ZEJ1"/>
<dbReference type="HOGENOM" id="CLU_2582806_0_0_5"/>
<evidence type="ECO:0000313" key="2">
    <source>
        <dbReference type="EMBL" id="BAM92228.1"/>
    </source>
</evidence>
<keyword evidence="3" id="KW-1185">Reference proteome</keyword>
<protein>
    <submittedName>
        <fullName evidence="2">Uncharacterized protein</fullName>
    </submittedName>
</protein>
<proteinExistence type="predicted"/>
<dbReference type="Proteomes" id="UP000011841">
    <property type="component" value="Chromosome"/>
</dbReference>
<dbReference type="EMBL" id="AP012603">
    <property type="protein sequence ID" value="BAM92228.1"/>
    <property type="molecule type" value="Genomic_DNA"/>
</dbReference>
<feature type="region of interest" description="Disordered" evidence="1">
    <location>
        <begin position="58"/>
        <end position="80"/>
    </location>
</feature>
<accession>M4ZEJ1</accession>
<dbReference type="STRING" id="1245469.S58_62540"/>